<organism evidence="1">
    <name type="scientific">Acididesulfobacillus acetoxydans</name>
    <dbReference type="NCBI Taxonomy" id="1561005"/>
    <lineage>
        <taxon>Bacteria</taxon>
        <taxon>Bacillati</taxon>
        <taxon>Bacillota</taxon>
        <taxon>Clostridia</taxon>
        <taxon>Eubacteriales</taxon>
        <taxon>Peptococcaceae</taxon>
        <taxon>Acididesulfobacillus</taxon>
    </lineage>
</organism>
<dbReference type="Proteomes" id="UP000836597">
    <property type="component" value="Chromosome"/>
</dbReference>
<accession>A0A8S0Y4V1</accession>
<name>A0A8S0Y4V1_9FIRM</name>
<sequence>MGAVFDGHKEFEKWTGKNLHLLTALEHGIYLPFAEPSEWIRHNVARALTYYPLVSKGKGCNEGSYFEAARKLLPLTIYTTAGFWEFSKTVLQHACVNTTKTSWANILSEVNCLKQTEAEELVL</sequence>
<dbReference type="GO" id="GO:0016787">
    <property type="term" value="F:hydrolase activity"/>
    <property type="evidence" value="ECO:0007669"/>
    <property type="project" value="UniProtKB-KW"/>
</dbReference>
<protein>
    <submittedName>
        <fullName evidence="1">Phospholipase C/P1 nuclease domain protein</fullName>
        <ecNumber evidence="1">3.1.-.-</ecNumber>
    </submittedName>
</protein>
<dbReference type="EC" id="3.1.-.-" evidence="1"/>
<keyword evidence="1" id="KW-0378">Hydrolase</keyword>
<reference evidence="1" key="1">
    <citation type="submission" date="2020-01" db="EMBL/GenBank/DDBJ databases">
        <authorList>
            <person name="Hornung B."/>
        </authorList>
    </citation>
    <scope>NUCLEOTIDE SEQUENCE</scope>
    <source>
        <strain evidence="1">PacBioINE</strain>
    </source>
</reference>
<dbReference type="AlphaFoldDB" id="A0A8S0Y4V1"/>
<evidence type="ECO:0000313" key="1">
    <source>
        <dbReference type="EMBL" id="CAA7603275.1"/>
    </source>
</evidence>
<proteinExistence type="predicted"/>
<gene>
    <name evidence="1" type="ORF">DEACI_4098</name>
</gene>
<dbReference type="EMBL" id="LR746496">
    <property type="protein sequence ID" value="CAA7603275.1"/>
    <property type="molecule type" value="Genomic_DNA"/>
</dbReference>
<dbReference type="KEGG" id="aacx:DEACI_4098"/>